<dbReference type="Gene3D" id="3.90.180.10">
    <property type="entry name" value="Medium-chain alcohol dehydrogenases, catalytic domain"/>
    <property type="match status" value="1"/>
</dbReference>
<evidence type="ECO:0000313" key="4">
    <source>
        <dbReference type="EMBL" id="GGY98198.1"/>
    </source>
</evidence>
<keyword evidence="5" id="KW-1185">Reference proteome</keyword>
<comment type="caution">
    <text evidence="4">The sequence shown here is derived from an EMBL/GenBank/DDBJ whole genome shotgun (WGS) entry which is preliminary data.</text>
</comment>
<dbReference type="InterPro" id="IPR045010">
    <property type="entry name" value="MDR_fam"/>
</dbReference>
<dbReference type="InterPro" id="IPR020843">
    <property type="entry name" value="ER"/>
</dbReference>
<reference evidence="4" key="2">
    <citation type="submission" date="2020-09" db="EMBL/GenBank/DDBJ databases">
        <authorList>
            <person name="Sun Q."/>
            <person name="Kim S."/>
        </authorList>
    </citation>
    <scope>NUCLEOTIDE SEQUENCE</scope>
    <source>
        <strain evidence="4">KCTC 32255</strain>
    </source>
</reference>
<sequence>MLEKHPDDAVTRACFRRQDGPDKHGAGTDGQVLVQWELLLCAPTIRNWISGKTDSYHPVTALGDPVLAPGLGRVIETRNPQFPEGTRLFGPATWQDQQWLDPTVGYRIIPDGISSVDAMGPLGINAITAWCGLVKIGEPKPGDVLLVSGAAGSVGSVVAQIGRIKGCKVIGIAGGAEKLAWLREECGVEHLIDYKHENLAERLDTLCPDGIDIYFDNVGGDMLAQAAARMRPLGRIVLCGQISAYDGGGPIVAPPIDMMRLIYGCIRIEGFVGRHHPEAIPMALADLADWTAKGLIAHREDVRPGFDNLPETLSLLFSGSNQGTLIARICDEAGAPV</sequence>
<protein>
    <submittedName>
        <fullName evidence="4">NADP-dependent oxidoreductase</fullName>
    </submittedName>
</protein>
<dbReference type="SUPFAM" id="SSF51735">
    <property type="entry name" value="NAD(P)-binding Rossmann-fold domains"/>
    <property type="match status" value="1"/>
</dbReference>
<dbReference type="CDD" id="cd05288">
    <property type="entry name" value="PGDH"/>
    <property type="match status" value="1"/>
</dbReference>
<dbReference type="Pfam" id="PF16884">
    <property type="entry name" value="ADH_N_2"/>
    <property type="match status" value="1"/>
</dbReference>
<organism evidence="4 5">
    <name type="scientific">Novosphingobium colocasiae</name>
    <dbReference type="NCBI Taxonomy" id="1256513"/>
    <lineage>
        <taxon>Bacteria</taxon>
        <taxon>Pseudomonadati</taxon>
        <taxon>Pseudomonadota</taxon>
        <taxon>Alphaproteobacteria</taxon>
        <taxon>Sphingomonadales</taxon>
        <taxon>Sphingomonadaceae</taxon>
        <taxon>Novosphingobium</taxon>
    </lineage>
</organism>
<feature type="region of interest" description="Disordered" evidence="2">
    <location>
        <begin position="1"/>
        <end position="27"/>
    </location>
</feature>
<dbReference type="PANTHER" id="PTHR43205">
    <property type="entry name" value="PROSTAGLANDIN REDUCTASE"/>
    <property type="match status" value="1"/>
</dbReference>
<dbReference type="InterPro" id="IPR041694">
    <property type="entry name" value="ADH_N_2"/>
</dbReference>
<evidence type="ECO:0000259" key="3">
    <source>
        <dbReference type="SMART" id="SM00829"/>
    </source>
</evidence>
<dbReference type="EMBL" id="BMZA01000002">
    <property type="protein sequence ID" value="GGY98198.1"/>
    <property type="molecule type" value="Genomic_DNA"/>
</dbReference>
<dbReference type="SUPFAM" id="SSF50129">
    <property type="entry name" value="GroES-like"/>
    <property type="match status" value="1"/>
</dbReference>
<dbReference type="InterPro" id="IPR036291">
    <property type="entry name" value="NAD(P)-bd_dom_sf"/>
</dbReference>
<dbReference type="GO" id="GO:0016628">
    <property type="term" value="F:oxidoreductase activity, acting on the CH-CH group of donors, NAD or NADP as acceptor"/>
    <property type="evidence" value="ECO:0007669"/>
    <property type="project" value="InterPro"/>
</dbReference>
<keyword evidence="1" id="KW-0560">Oxidoreductase</keyword>
<dbReference type="InterPro" id="IPR011032">
    <property type="entry name" value="GroES-like_sf"/>
</dbReference>
<proteinExistence type="predicted"/>
<dbReference type="Pfam" id="PF00107">
    <property type="entry name" value="ADH_zinc_N"/>
    <property type="match status" value="1"/>
</dbReference>
<evidence type="ECO:0000256" key="1">
    <source>
        <dbReference type="ARBA" id="ARBA00023002"/>
    </source>
</evidence>
<dbReference type="FunFam" id="3.40.50.720:FF:000121">
    <property type="entry name" value="Prostaglandin reductase 2"/>
    <property type="match status" value="1"/>
</dbReference>
<dbReference type="AlphaFoldDB" id="A0A918UEN9"/>
<feature type="domain" description="Enoyl reductase (ER)" evidence="3">
    <location>
        <begin position="27"/>
        <end position="327"/>
    </location>
</feature>
<name>A0A918UEN9_9SPHN</name>
<gene>
    <name evidence="4" type="ORF">GCM10011614_11680</name>
</gene>
<dbReference type="InterPro" id="IPR013149">
    <property type="entry name" value="ADH-like_C"/>
</dbReference>
<accession>A0A918UEN9</accession>
<feature type="compositionally biased region" description="Basic and acidic residues" evidence="2">
    <location>
        <begin position="1"/>
        <end position="26"/>
    </location>
</feature>
<evidence type="ECO:0000313" key="5">
    <source>
        <dbReference type="Proteomes" id="UP000648075"/>
    </source>
</evidence>
<evidence type="ECO:0000256" key="2">
    <source>
        <dbReference type="SAM" id="MobiDB-lite"/>
    </source>
</evidence>
<dbReference type="SMART" id="SM00829">
    <property type="entry name" value="PKS_ER"/>
    <property type="match status" value="1"/>
</dbReference>
<dbReference type="Gene3D" id="3.40.50.720">
    <property type="entry name" value="NAD(P)-binding Rossmann-like Domain"/>
    <property type="match status" value="1"/>
</dbReference>
<reference evidence="4" key="1">
    <citation type="journal article" date="2014" name="Int. J. Syst. Evol. Microbiol.">
        <title>Complete genome sequence of Corynebacterium casei LMG S-19264T (=DSM 44701T), isolated from a smear-ripened cheese.</title>
        <authorList>
            <consortium name="US DOE Joint Genome Institute (JGI-PGF)"/>
            <person name="Walter F."/>
            <person name="Albersmeier A."/>
            <person name="Kalinowski J."/>
            <person name="Ruckert C."/>
        </authorList>
    </citation>
    <scope>NUCLEOTIDE SEQUENCE</scope>
    <source>
        <strain evidence="4">KCTC 32255</strain>
    </source>
</reference>
<dbReference type="PANTHER" id="PTHR43205:SF7">
    <property type="entry name" value="PROSTAGLANDIN REDUCTASE 1"/>
    <property type="match status" value="1"/>
</dbReference>
<dbReference type="Proteomes" id="UP000648075">
    <property type="component" value="Unassembled WGS sequence"/>
</dbReference>